<dbReference type="AlphaFoldDB" id="A0AAE1KVS8"/>
<feature type="region of interest" description="Disordered" evidence="1">
    <location>
        <begin position="83"/>
        <end position="117"/>
    </location>
</feature>
<accession>A0AAE1KVS8</accession>
<feature type="region of interest" description="Disordered" evidence="1">
    <location>
        <begin position="163"/>
        <end position="187"/>
    </location>
</feature>
<evidence type="ECO:0000313" key="2">
    <source>
        <dbReference type="EMBL" id="KAK3887406.1"/>
    </source>
</evidence>
<name>A0AAE1KVS8_PETCI</name>
<dbReference type="EMBL" id="JAWQEG010000634">
    <property type="protein sequence ID" value="KAK3887406.1"/>
    <property type="molecule type" value="Genomic_DNA"/>
</dbReference>
<feature type="region of interest" description="Disordered" evidence="1">
    <location>
        <begin position="1"/>
        <end position="31"/>
    </location>
</feature>
<proteinExistence type="predicted"/>
<sequence length="187" mass="20663">MGNRVATLETAPSPHLTPPIPDANPTPPHQQLTDRVVNLEKLLTTFQHNLNYVNHAAHVTPSVRLLHLEQRIFALEEILSATRRNDGQQKPNGNESPERISPNPSTPDHSAAVPTPRIPKRDTLLLIGDVNLTNIYSEMGPTISHHTTYYHLPPLAHGVAWPTTPHHTTGHPPSPHPLPPTNTLIEK</sequence>
<evidence type="ECO:0000256" key="1">
    <source>
        <dbReference type="SAM" id="MobiDB-lite"/>
    </source>
</evidence>
<dbReference type="Proteomes" id="UP001286313">
    <property type="component" value="Unassembled WGS sequence"/>
</dbReference>
<comment type="caution">
    <text evidence="2">The sequence shown here is derived from an EMBL/GenBank/DDBJ whole genome shotgun (WGS) entry which is preliminary data.</text>
</comment>
<gene>
    <name evidence="2" type="ORF">Pcinc_008522</name>
</gene>
<protein>
    <submittedName>
        <fullName evidence="2">Uncharacterized protein</fullName>
    </submittedName>
</protein>
<organism evidence="2 3">
    <name type="scientific">Petrolisthes cinctipes</name>
    <name type="common">Flat porcelain crab</name>
    <dbReference type="NCBI Taxonomy" id="88211"/>
    <lineage>
        <taxon>Eukaryota</taxon>
        <taxon>Metazoa</taxon>
        <taxon>Ecdysozoa</taxon>
        <taxon>Arthropoda</taxon>
        <taxon>Crustacea</taxon>
        <taxon>Multicrustacea</taxon>
        <taxon>Malacostraca</taxon>
        <taxon>Eumalacostraca</taxon>
        <taxon>Eucarida</taxon>
        <taxon>Decapoda</taxon>
        <taxon>Pleocyemata</taxon>
        <taxon>Anomura</taxon>
        <taxon>Galatheoidea</taxon>
        <taxon>Porcellanidae</taxon>
        <taxon>Petrolisthes</taxon>
    </lineage>
</organism>
<evidence type="ECO:0000313" key="3">
    <source>
        <dbReference type="Proteomes" id="UP001286313"/>
    </source>
</evidence>
<keyword evidence="3" id="KW-1185">Reference proteome</keyword>
<reference evidence="2" key="1">
    <citation type="submission" date="2023-10" db="EMBL/GenBank/DDBJ databases">
        <title>Genome assemblies of two species of porcelain crab, Petrolisthes cinctipes and Petrolisthes manimaculis (Anomura: Porcellanidae).</title>
        <authorList>
            <person name="Angst P."/>
        </authorList>
    </citation>
    <scope>NUCLEOTIDE SEQUENCE</scope>
    <source>
        <strain evidence="2">PB745_01</strain>
        <tissue evidence="2">Gill</tissue>
    </source>
</reference>
<feature type="compositionally biased region" description="Pro residues" evidence="1">
    <location>
        <begin position="15"/>
        <end position="28"/>
    </location>
</feature>